<accession>A0A3S5BMC2</accession>
<evidence type="ECO:0000313" key="2">
    <source>
        <dbReference type="Proteomes" id="UP000784294"/>
    </source>
</evidence>
<dbReference type="Proteomes" id="UP000784294">
    <property type="component" value="Unassembled WGS sequence"/>
</dbReference>
<sequence>MRGNPQRPADYDDVAELQVTRLQWRADDQRFPDAMPVDKCVKWDSGKDTVSRPFWQSRLLSLCSRPFQVLPIIQLYVSSFGLKKLHL</sequence>
<name>A0A3S5BMC2_9PLAT</name>
<proteinExistence type="predicted"/>
<keyword evidence="2" id="KW-1185">Reference proteome</keyword>
<reference evidence="1" key="1">
    <citation type="submission" date="2018-11" db="EMBL/GenBank/DDBJ databases">
        <authorList>
            <consortium name="Pathogen Informatics"/>
        </authorList>
    </citation>
    <scope>NUCLEOTIDE SEQUENCE</scope>
</reference>
<comment type="caution">
    <text evidence="1">The sequence shown here is derived from an EMBL/GenBank/DDBJ whole genome shotgun (WGS) entry which is preliminary data.</text>
</comment>
<gene>
    <name evidence="1" type="ORF">PXEA_LOCUS2586</name>
</gene>
<dbReference type="EMBL" id="CAAALY010005566">
    <property type="protein sequence ID" value="VEL09146.1"/>
    <property type="molecule type" value="Genomic_DNA"/>
</dbReference>
<organism evidence="1 2">
    <name type="scientific">Protopolystoma xenopodis</name>
    <dbReference type="NCBI Taxonomy" id="117903"/>
    <lineage>
        <taxon>Eukaryota</taxon>
        <taxon>Metazoa</taxon>
        <taxon>Spiralia</taxon>
        <taxon>Lophotrochozoa</taxon>
        <taxon>Platyhelminthes</taxon>
        <taxon>Monogenea</taxon>
        <taxon>Polyopisthocotylea</taxon>
        <taxon>Polystomatidea</taxon>
        <taxon>Polystomatidae</taxon>
        <taxon>Protopolystoma</taxon>
    </lineage>
</organism>
<dbReference type="AlphaFoldDB" id="A0A3S5BMC2"/>
<protein>
    <submittedName>
        <fullName evidence="1">Uncharacterized protein</fullName>
    </submittedName>
</protein>
<evidence type="ECO:0000313" key="1">
    <source>
        <dbReference type="EMBL" id="VEL09146.1"/>
    </source>
</evidence>